<reference evidence="1" key="2">
    <citation type="submission" date="2023-05" db="EMBL/GenBank/DDBJ databases">
        <authorList>
            <consortium name="Lawrence Berkeley National Laboratory"/>
            <person name="Steindorff A."/>
            <person name="Hensen N."/>
            <person name="Bonometti L."/>
            <person name="Westerberg I."/>
            <person name="Brannstrom I.O."/>
            <person name="Guillou S."/>
            <person name="Cros-Aarteil S."/>
            <person name="Calhoun S."/>
            <person name="Haridas S."/>
            <person name="Kuo A."/>
            <person name="Mondo S."/>
            <person name="Pangilinan J."/>
            <person name="Riley R."/>
            <person name="Labutti K."/>
            <person name="Andreopoulos B."/>
            <person name="Lipzen A."/>
            <person name="Chen C."/>
            <person name="Yanf M."/>
            <person name="Daum C."/>
            <person name="Ng V."/>
            <person name="Clum A."/>
            <person name="Ohm R."/>
            <person name="Martin F."/>
            <person name="Silar P."/>
            <person name="Natvig D."/>
            <person name="Lalanne C."/>
            <person name="Gautier V."/>
            <person name="Ament-Velasquez S.L."/>
            <person name="Kruys A."/>
            <person name="Hutchinson M.I."/>
            <person name="Powell A.J."/>
            <person name="Barry K."/>
            <person name="Miller A.N."/>
            <person name="Grigoriev I.V."/>
            <person name="Debuchy R."/>
            <person name="Gladieux P."/>
            <person name="Thoren M.H."/>
            <person name="Johannesson H."/>
        </authorList>
    </citation>
    <scope>NUCLEOTIDE SEQUENCE</scope>
    <source>
        <strain evidence="1">CBS 892.96</strain>
    </source>
</reference>
<dbReference type="AlphaFoldDB" id="A0AAN6W3Q8"/>
<sequence length="189" mass="21713">MLGFPRMLLGWIHLPATRGEEREQAHQAHLGAKYQDKAKNNHPSLWVAFAVIRRANERICSLITTSTFLNIQFFLISSPFSWLACRSPYGYPNQPILSLSHRHLVFRFCRIVTVVVLHLHSRGPHVLVLKFYFRSEHIVQSSDEDRQQVSLSEVGITLASPTTHETHRGFSNNSFLECLIFLSLDFEKG</sequence>
<keyword evidence="2" id="KW-1185">Reference proteome</keyword>
<proteinExistence type="predicted"/>
<dbReference type="EMBL" id="MU866323">
    <property type="protein sequence ID" value="KAK4173727.1"/>
    <property type="molecule type" value="Genomic_DNA"/>
</dbReference>
<dbReference type="Proteomes" id="UP001302321">
    <property type="component" value="Unassembled WGS sequence"/>
</dbReference>
<evidence type="ECO:0000313" key="2">
    <source>
        <dbReference type="Proteomes" id="UP001302321"/>
    </source>
</evidence>
<comment type="caution">
    <text evidence="1">The sequence shown here is derived from an EMBL/GenBank/DDBJ whole genome shotgun (WGS) entry which is preliminary data.</text>
</comment>
<name>A0AAN6W3Q8_9PEZI</name>
<gene>
    <name evidence="1" type="ORF">QBC36DRAFT_52752</name>
</gene>
<accession>A0AAN6W3Q8</accession>
<reference evidence="1" key="1">
    <citation type="journal article" date="2023" name="Mol. Phylogenet. Evol.">
        <title>Genome-scale phylogeny and comparative genomics of the fungal order Sordariales.</title>
        <authorList>
            <person name="Hensen N."/>
            <person name="Bonometti L."/>
            <person name="Westerberg I."/>
            <person name="Brannstrom I.O."/>
            <person name="Guillou S."/>
            <person name="Cros-Aarteil S."/>
            <person name="Calhoun S."/>
            <person name="Haridas S."/>
            <person name="Kuo A."/>
            <person name="Mondo S."/>
            <person name="Pangilinan J."/>
            <person name="Riley R."/>
            <person name="LaButti K."/>
            <person name="Andreopoulos B."/>
            <person name="Lipzen A."/>
            <person name="Chen C."/>
            <person name="Yan M."/>
            <person name="Daum C."/>
            <person name="Ng V."/>
            <person name="Clum A."/>
            <person name="Steindorff A."/>
            <person name="Ohm R.A."/>
            <person name="Martin F."/>
            <person name="Silar P."/>
            <person name="Natvig D.O."/>
            <person name="Lalanne C."/>
            <person name="Gautier V."/>
            <person name="Ament-Velasquez S.L."/>
            <person name="Kruys A."/>
            <person name="Hutchinson M.I."/>
            <person name="Powell A.J."/>
            <person name="Barry K."/>
            <person name="Miller A.N."/>
            <person name="Grigoriev I.V."/>
            <person name="Debuchy R."/>
            <person name="Gladieux P."/>
            <person name="Hiltunen Thoren M."/>
            <person name="Johannesson H."/>
        </authorList>
    </citation>
    <scope>NUCLEOTIDE SEQUENCE</scope>
    <source>
        <strain evidence="1">CBS 892.96</strain>
    </source>
</reference>
<organism evidence="1 2">
    <name type="scientific">Triangularia setosa</name>
    <dbReference type="NCBI Taxonomy" id="2587417"/>
    <lineage>
        <taxon>Eukaryota</taxon>
        <taxon>Fungi</taxon>
        <taxon>Dikarya</taxon>
        <taxon>Ascomycota</taxon>
        <taxon>Pezizomycotina</taxon>
        <taxon>Sordariomycetes</taxon>
        <taxon>Sordariomycetidae</taxon>
        <taxon>Sordariales</taxon>
        <taxon>Podosporaceae</taxon>
        <taxon>Triangularia</taxon>
    </lineage>
</organism>
<protein>
    <submittedName>
        <fullName evidence="1">Uncharacterized protein</fullName>
    </submittedName>
</protein>
<evidence type="ECO:0000313" key="1">
    <source>
        <dbReference type="EMBL" id="KAK4173727.1"/>
    </source>
</evidence>